<reference evidence="1" key="1">
    <citation type="journal article" date="2014" name="Front. Microbiol.">
        <title>High frequency of phylogenetically diverse reductive dehalogenase-homologous genes in deep subseafloor sedimentary metagenomes.</title>
        <authorList>
            <person name="Kawai M."/>
            <person name="Futagami T."/>
            <person name="Toyoda A."/>
            <person name="Takaki Y."/>
            <person name="Nishi S."/>
            <person name="Hori S."/>
            <person name="Arai W."/>
            <person name="Tsubouchi T."/>
            <person name="Morono Y."/>
            <person name="Uchiyama I."/>
            <person name="Ito T."/>
            <person name="Fujiyama A."/>
            <person name="Inagaki F."/>
            <person name="Takami H."/>
        </authorList>
    </citation>
    <scope>NUCLEOTIDE SEQUENCE</scope>
    <source>
        <strain evidence="1">Expedition CK06-06</strain>
    </source>
</reference>
<name>X1GAR5_9ZZZZ</name>
<feature type="non-terminal residue" evidence="1">
    <location>
        <position position="1"/>
    </location>
</feature>
<dbReference type="EMBL" id="BARU01024930">
    <property type="protein sequence ID" value="GAH54966.1"/>
    <property type="molecule type" value="Genomic_DNA"/>
</dbReference>
<organism evidence="1">
    <name type="scientific">marine sediment metagenome</name>
    <dbReference type="NCBI Taxonomy" id="412755"/>
    <lineage>
        <taxon>unclassified sequences</taxon>
        <taxon>metagenomes</taxon>
        <taxon>ecological metagenomes</taxon>
    </lineage>
</organism>
<proteinExistence type="predicted"/>
<comment type="caution">
    <text evidence="1">The sequence shown here is derived from an EMBL/GenBank/DDBJ whole genome shotgun (WGS) entry which is preliminary data.</text>
</comment>
<protein>
    <submittedName>
        <fullName evidence="1">Uncharacterized protein</fullName>
    </submittedName>
</protein>
<gene>
    <name evidence="1" type="ORF">S03H2_40231</name>
</gene>
<accession>X1GAR5</accession>
<evidence type="ECO:0000313" key="1">
    <source>
        <dbReference type="EMBL" id="GAH54966.1"/>
    </source>
</evidence>
<sequence>RDVTLTFEKISTSGQKEESKIFGKFKLEGKSKDLGGSMEEAILAKEKDMKAKKKKK</sequence>
<dbReference type="AlphaFoldDB" id="X1GAR5"/>